<protein>
    <recommendedName>
        <fullName evidence="5">Lipoprotein</fullName>
    </recommendedName>
</protein>
<keyword evidence="4" id="KW-1185">Reference proteome</keyword>
<evidence type="ECO:0000313" key="3">
    <source>
        <dbReference type="EMBL" id="KAB1862502.1"/>
    </source>
</evidence>
<evidence type="ECO:0000256" key="2">
    <source>
        <dbReference type="SAM" id="SignalP"/>
    </source>
</evidence>
<feature type="chain" id="PRO_5047126751" description="Lipoprotein" evidence="2">
    <location>
        <begin position="27"/>
        <end position="197"/>
    </location>
</feature>
<gene>
    <name evidence="3" type="ORF">F6A08_15925</name>
</gene>
<dbReference type="EMBL" id="WAAO01000003">
    <property type="protein sequence ID" value="KAB1862502.1"/>
    <property type="molecule type" value="Genomic_DNA"/>
</dbReference>
<keyword evidence="2" id="KW-0732">Signal</keyword>
<dbReference type="PROSITE" id="PS51257">
    <property type="entry name" value="PROKAR_LIPOPROTEIN"/>
    <property type="match status" value="1"/>
</dbReference>
<dbReference type="Proteomes" id="UP000478836">
    <property type="component" value="Unassembled WGS sequence"/>
</dbReference>
<proteinExistence type="predicted"/>
<dbReference type="GeneID" id="77477957"/>
<accession>A0ABQ6V6X3</accession>
<evidence type="ECO:0008006" key="5">
    <source>
        <dbReference type="Google" id="ProtNLM"/>
    </source>
</evidence>
<name>A0ABQ6V6X3_9MICO</name>
<feature type="region of interest" description="Disordered" evidence="1">
    <location>
        <begin position="174"/>
        <end position="197"/>
    </location>
</feature>
<evidence type="ECO:0000256" key="1">
    <source>
        <dbReference type="SAM" id="MobiDB-lite"/>
    </source>
</evidence>
<dbReference type="RefSeq" id="WP_151459991.1">
    <property type="nucleotide sequence ID" value="NZ_JAMYEL010000003.1"/>
</dbReference>
<sequence>MKRAHAAIGLAVMGIALVGCTPAAEAPEVTWQSGPPSGEWESDPWVEAVRASDLALNTALVTRDYTSEELRSTTSSSAIKAFSSAQTSAAKGNRHFTSPGPTPMIPLDVEETDGEAIVRMCQAQDWVLTADKPTAPTELQGQVAEFRVVMRDGGERRSEGAALKLEECDLDGVSIGLFDPQPDPSETYSPDDVKEPS</sequence>
<evidence type="ECO:0000313" key="4">
    <source>
        <dbReference type="Proteomes" id="UP000478836"/>
    </source>
</evidence>
<organism evidence="3 4">
    <name type="scientific">Microbacterium algeriense</name>
    <dbReference type="NCBI Taxonomy" id="2615184"/>
    <lineage>
        <taxon>Bacteria</taxon>
        <taxon>Bacillati</taxon>
        <taxon>Actinomycetota</taxon>
        <taxon>Actinomycetes</taxon>
        <taxon>Micrococcales</taxon>
        <taxon>Microbacteriaceae</taxon>
        <taxon>Microbacterium</taxon>
    </lineage>
</organism>
<feature type="signal peptide" evidence="2">
    <location>
        <begin position="1"/>
        <end position="26"/>
    </location>
</feature>
<comment type="caution">
    <text evidence="3">The sequence shown here is derived from an EMBL/GenBank/DDBJ whole genome shotgun (WGS) entry which is preliminary data.</text>
</comment>
<reference evidence="4" key="1">
    <citation type="submission" date="2019-09" db="EMBL/GenBank/DDBJ databases">
        <title>Whole genome sequencing of Microbacterium maritypicum.</title>
        <authorList>
            <person name="Lenchi N."/>
        </authorList>
    </citation>
    <scope>NUCLEOTIDE SEQUENCE [LARGE SCALE GENOMIC DNA]</scope>
    <source>
        <strain evidence="4">G1</strain>
    </source>
</reference>